<dbReference type="AlphaFoldDB" id="A0A6J6TKS6"/>
<protein>
    <submittedName>
        <fullName evidence="1">Unannotated protein</fullName>
    </submittedName>
</protein>
<organism evidence="1">
    <name type="scientific">freshwater metagenome</name>
    <dbReference type="NCBI Taxonomy" id="449393"/>
    <lineage>
        <taxon>unclassified sequences</taxon>
        <taxon>metagenomes</taxon>
        <taxon>ecological metagenomes</taxon>
    </lineage>
</organism>
<sequence length="239" mass="25884">MLLAAFDARRPTRDADLLALDLDNDRANVEAKIGSIASIDVADGLALDVASVTSEVIRNEDEYSGIRVKLSYALATMHVRIGIDVNVGDPVHPMPQRITVPGLLADDVTLLGYPMAAVIAEKAVTAMQRGAANTRWRDWADIHVLSARHVFDSDGLAGACNAVAAHRGTEVVLIAALLPDYPGIAQAKWVAWRRRPDFVDGLPEAFADVLRAVSDFVDPPLGELTARSVWDPMSRTWQP</sequence>
<name>A0A6J6TKS6_9ZZZZ</name>
<dbReference type="EMBL" id="CAEZYW010000172">
    <property type="protein sequence ID" value="CAB4747484.1"/>
    <property type="molecule type" value="Genomic_DNA"/>
</dbReference>
<proteinExistence type="predicted"/>
<reference evidence="1" key="1">
    <citation type="submission" date="2020-05" db="EMBL/GenBank/DDBJ databases">
        <authorList>
            <person name="Chiriac C."/>
            <person name="Salcher M."/>
            <person name="Ghai R."/>
            <person name="Kavagutti S V."/>
        </authorList>
    </citation>
    <scope>NUCLEOTIDE SEQUENCE</scope>
</reference>
<accession>A0A6J6TKS6</accession>
<dbReference type="InterPro" id="IPR014942">
    <property type="entry name" value="AbiEii"/>
</dbReference>
<gene>
    <name evidence="1" type="ORF">UFOPK2786_01110</name>
</gene>
<dbReference type="Pfam" id="PF08843">
    <property type="entry name" value="AbiEii"/>
    <property type="match status" value="1"/>
</dbReference>
<evidence type="ECO:0000313" key="1">
    <source>
        <dbReference type="EMBL" id="CAB4747484.1"/>
    </source>
</evidence>